<dbReference type="EMBL" id="GL945474">
    <property type="protein sequence ID" value="EGO04411.1"/>
    <property type="molecule type" value="Genomic_DNA"/>
</dbReference>
<gene>
    <name evidence="2" type="ORF">SERLA73DRAFT_68094</name>
</gene>
<feature type="region of interest" description="Disordered" evidence="1">
    <location>
        <begin position="1"/>
        <end position="45"/>
    </location>
</feature>
<protein>
    <submittedName>
        <fullName evidence="2">Uncharacterized protein</fullName>
    </submittedName>
</protein>
<accession>F8PGX4</accession>
<proteinExistence type="predicted"/>
<feature type="compositionally biased region" description="Polar residues" evidence="1">
    <location>
        <begin position="342"/>
        <end position="352"/>
    </location>
</feature>
<keyword evidence="3" id="KW-1185">Reference proteome</keyword>
<evidence type="ECO:0000313" key="2">
    <source>
        <dbReference type="EMBL" id="EGO04411.1"/>
    </source>
</evidence>
<reference evidence="3" key="1">
    <citation type="journal article" date="2011" name="Science">
        <title>The plant cell wall-decomposing machinery underlies the functional diversity of forest fungi.</title>
        <authorList>
            <person name="Eastwood D.C."/>
            <person name="Floudas D."/>
            <person name="Binder M."/>
            <person name="Majcherczyk A."/>
            <person name="Schneider P."/>
            <person name="Aerts A."/>
            <person name="Asiegbu F.O."/>
            <person name="Baker S.E."/>
            <person name="Barry K."/>
            <person name="Bendiksby M."/>
            <person name="Blumentritt M."/>
            <person name="Coutinho P.M."/>
            <person name="Cullen D."/>
            <person name="de Vries R.P."/>
            <person name="Gathman A."/>
            <person name="Goodell B."/>
            <person name="Henrissat B."/>
            <person name="Ihrmark K."/>
            <person name="Kauserud H."/>
            <person name="Kohler A."/>
            <person name="LaButti K."/>
            <person name="Lapidus A."/>
            <person name="Lavin J.L."/>
            <person name="Lee Y.-H."/>
            <person name="Lindquist E."/>
            <person name="Lilly W."/>
            <person name="Lucas S."/>
            <person name="Morin E."/>
            <person name="Murat C."/>
            <person name="Oguiza J.A."/>
            <person name="Park J."/>
            <person name="Pisabarro A.G."/>
            <person name="Riley R."/>
            <person name="Rosling A."/>
            <person name="Salamov A."/>
            <person name="Schmidt O."/>
            <person name="Schmutz J."/>
            <person name="Skrede I."/>
            <person name="Stenlid J."/>
            <person name="Wiebenga A."/>
            <person name="Xie X."/>
            <person name="Kuees U."/>
            <person name="Hibbett D.S."/>
            <person name="Hoffmeister D."/>
            <person name="Hoegberg N."/>
            <person name="Martin F."/>
            <person name="Grigoriev I.V."/>
            <person name="Watkinson S.C."/>
        </authorList>
    </citation>
    <scope>NUCLEOTIDE SEQUENCE [LARGE SCALE GENOMIC DNA]</scope>
    <source>
        <strain evidence="3">strain S7.3</strain>
    </source>
</reference>
<dbReference type="HOGENOM" id="CLU_443556_0_0_1"/>
<dbReference type="AlphaFoldDB" id="F8PGX4"/>
<organism evidence="3">
    <name type="scientific">Serpula lacrymans var. lacrymans (strain S7.3)</name>
    <name type="common">Dry rot fungus</name>
    <dbReference type="NCBI Taxonomy" id="936435"/>
    <lineage>
        <taxon>Eukaryota</taxon>
        <taxon>Fungi</taxon>
        <taxon>Dikarya</taxon>
        <taxon>Basidiomycota</taxon>
        <taxon>Agaricomycotina</taxon>
        <taxon>Agaricomycetes</taxon>
        <taxon>Agaricomycetidae</taxon>
        <taxon>Boletales</taxon>
        <taxon>Coniophorineae</taxon>
        <taxon>Serpulaceae</taxon>
        <taxon>Serpula</taxon>
    </lineage>
</organism>
<dbReference type="InParanoid" id="F8PGX4"/>
<feature type="region of interest" description="Disordered" evidence="1">
    <location>
        <begin position="342"/>
        <end position="364"/>
    </location>
</feature>
<feature type="compositionally biased region" description="Polar residues" evidence="1">
    <location>
        <begin position="16"/>
        <end position="25"/>
    </location>
</feature>
<feature type="region of interest" description="Disordered" evidence="1">
    <location>
        <begin position="279"/>
        <end position="301"/>
    </location>
</feature>
<feature type="compositionally biased region" description="Basic residues" evidence="1">
    <location>
        <begin position="284"/>
        <end position="295"/>
    </location>
</feature>
<sequence>MSSGESVLLTDLPDLSPNSSPGNSDTKNKNDFPPTSDFEMPCDNRAGISQGEESNFIGAQPYIIHKDKGPVLHLPRLLKRKLPSSITKIATKIKPIESSVEELTKSLYFMLPDKDDLTPDNVQKAFKIQTAKIEKLPCKLQFSAWNIKLSSGMMGLHQNILNASRTNLMKVDKEVSVLKGFMDENGMSYADPDNNPHAGISPGSLYGDNGWSSDGIPDNYNPDTIPSDKYNLEYQDEKDAMWILQDLAIILKVKIAVVVRVVVGAVAVVMEKHRELKGLANPRKEKKKQPLKPKKGSNLNAAGLSLAPQLDSSADRPLLPPHYQPNSVSTEKIEQMLQISGPQPSTFNQQMGPPSPVSHPPVSQQSYNQYNHSQSLDNFFSQSFFEEDNFAPVSVNTLTSQTASTSCIVTPAPSSLAPPCSEQPSPITFAHTVPIAAWPELPGGNAYLRPGEDPSCEDNISSGVIREPSLAFAPTLTPPAATVACDPTPSSQPVPAMAPNPHSPNKKFILTENVLPTASEKVATAKMFLGKVARNNGVTGTFSIPKDAADSVVIVISRLRYPWKHNTSGTIETDFNLWPHLGSRLDPKLGLGYAVQAVYRPFYLKYLADMKKICGDDALSTQFDEYVELIVERGLSFSSHTIVLGSLYFAS</sequence>
<name>F8PGX4_SERL3</name>
<evidence type="ECO:0000256" key="1">
    <source>
        <dbReference type="SAM" id="MobiDB-lite"/>
    </source>
</evidence>
<evidence type="ECO:0000313" key="3">
    <source>
        <dbReference type="Proteomes" id="UP000008063"/>
    </source>
</evidence>
<dbReference type="Proteomes" id="UP000008063">
    <property type="component" value="Unassembled WGS sequence"/>
</dbReference>